<proteinExistence type="predicted"/>
<dbReference type="RefSeq" id="XP_044553296.1">
    <property type="nucleotide sequence ID" value="XM_044689787.1"/>
</dbReference>
<keyword evidence="4" id="KW-1185">Reference proteome</keyword>
<protein>
    <submittedName>
        <fullName evidence="3">Uncharacterized protein</fullName>
    </submittedName>
</protein>
<name>A0AA88KPN1_NAELO</name>
<evidence type="ECO:0000256" key="2">
    <source>
        <dbReference type="SAM" id="MobiDB-lite"/>
    </source>
</evidence>
<dbReference type="Gene3D" id="2.130.10.30">
    <property type="entry name" value="Regulator of chromosome condensation 1/beta-lactamase-inhibitor protein II"/>
    <property type="match status" value="1"/>
</dbReference>
<reference evidence="3 4" key="1">
    <citation type="journal article" date="2018" name="BMC Genomics">
        <title>The genome of Naegleria lovaniensis, the basis for a comparative approach to unravel pathogenicity factors of the human pathogenic amoeba N. fowleri.</title>
        <authorList>
            <person name="Liechti N."/>
            <person name="Schurch N."/>
            <person name="Bruggmann R."/>
            <person name="Wittwer M."/>
        </authorList>
    </citation>
    <scope>NUCLEOTIDE SEQUENCE [LARGE SCALE GENOMIC DNA]</scope>
    <source>
        <strain evidence="3 4">ATCC 30569</strain>
    </source>
</reference>
<keyword evidence="1" id="KW-0677">Repeat</keyword>
<dbReference type="GO" id="GO:0005737">
    <property type="term" value="C:cytoplasm"/>
    <property type="evidence" value="ECO:0007669"/>
    <property type="project" value="TreeGrafter"/>
</dbReference>
<comment type="caution">
    <text evidence="3">The sequence shown here is derived from an EMBL/GenBank/DDBJ whole genome shotgun (WGS) entry which is preliminary data.</text>
</comment>
<dbReference type="SUPFAM" id="SSF50985">
    <property type="entry name" value="RCC1/BLIP-II"/>
    <property type="match status" value="1"/>
</dbReference>
<dbReference type="InterPro" id="IPR009091">
    <property type="entry name" value="RCC1/BLIP-II"/>
</dbReference>
<feature type="compositionally biased region" description="Polar residues" evidence="2">
    <location>
        <begin position="61"/>
        <end position="77"/>
    </location>
</feature>
<evidence type="ECO:0000256" key="1">
    <source>
        <dbReference type="ARBA" id="ARBA00022737"/>
    </source>
</evidence>
<dbReference type="PANTHER" id="PTHR45622">
    <property type="entry name" value="UBIQUITIN-PROTEIN LIGASE E3A-RELATED"/>
    <property type="match status" value="1"/>
</dbReference>
<feature type="region of interest" description="Disordered" evidence="2">
    <location>
        <begin position="52"/>
        <end position="77"/>
    </location>
</feature>
<evidence type="ECO:0000313" key="4">
    <source>
        <dbReference type="Proteomes" id="UP000816034"/>
    </source>
</evidence>
<dbReference type="PANTHER" id="PTHR45622:SF70">
    <property type="entry name" value="SECRETION-REGULATING GUANINE NUCLEOTIDE EXCHANGE FACTOR"/>
    <property type="match status" value="1"/>
</dbReference>
<sequence>MLNDPFITTIAHAVPKIQCYDQGGKLKKNIISEQNDTIFSNSKDVCFQKTHLERNKKRNKSTQQTKKNSGSSRNDNVSYVMNVYGNGDAMIINSSTNHSDEVNPNTNGPMIIDQSKNANNNENIYYELGGFQFKLELEQGHDNNKQKSKAVAMSGNGSSKNPYVSIRHIAVGENHCVVMIDSNQSSAIHTQLNNFPFQLYGFGNNRCGQLSFDINKSGSGFIYPGREMESAYANMKDHFAKTESQTTNYTTITLRDIACLEDYTLFLTNCGTLFSCGSDQMENRVSRNYHKLMPLAGTSKLKVEKISCGSKHILMIASPIIEPTPTKNHSDTTASSDIVYGKRKVYGFGSSTNYALAQQGFNKTVTEIPVLSSSSADEVVDVKAGGTFSLFFTKKGFIYSCGDNSYQQQGKEPRYVTIMDVMKLTIKEFDYNQFAIRNICCGDRFSVIVTHHGKVFTTIKTPKPTINVNQTKGFYEMEYFTKNNIHVENAFASKNAIIFQTKHGALFYSTVTDFNGGLYASSIRKPQLGKPKPINLPKFNASMKKVFSSTHTDNYLVLTLMSIELDMFFELLVHSFVNANFSDLTCVSYH</sequence>
<dbReference type="EMBL" id="PYSW02000007">
    <property type="protein sequence ID" value="KAG2389304.1"/>
    <property type="molecule type" value="Genomic_DNA"/>
</dbReference>
<evidence type="ECO:0000313" key="3">
    <source>
        <dbReference type="EMBL" id="KAG2389304.1"/>
    </source>
</evidence>
<organism evidence="3 4">
    <name type="scientific">Naegleria lovaniensis</name>
    <name type="common">Amoeba</name>
    <dbReference type="NCBI Taxonomy" id="51637"/>
    <lineage>
        <taxon>Eukaryota</taxon>
        <taxon>Discoba</taxon>
        <taxon>Heterolobosea</taxon>
        <taxon>Tetramitia</taxon>
        <taxon>Eutetramitia</taxon>
        <taxon>Vahlkampfiidae</taxon>
        <taxon>Naegleria</taxon>
    </lineage>
</organism>
<accession>A0AA88KPN1</accession>
<dbReference type="GeneID" id="68106317"/>
<dbReference type="AlphaFoldDB" id="A0AA88KPN1"/>
<dbReference type="Proteomes" id="UP000816034">
    <property type="component" value="Unassembled WGS sequence"/>
</dbReference>
<dbReference type="InterPro" id="IPR051709">
    <property type="entry name" value="Ub-ligase/GTPase-reg"/>
</dbReference>
<gene>
    <name evidence="3" type="ORF">C9374_013864</name>
</gene>